<organism evidence="3 4">
    <name type="scientific">Pseudomonas syringae pv. theae</name>
    <dbReference type="NCBI Taxonomy" id="103985"/>
    <lineage>
        <taxon>Bacteria</taxon>
        <taxon>Pseudomonadati</taxon>
        <taxon>Pseudomonadota</taxon>
        <taxon>Gammaproteobacteria</taxon>
        <taxon>Pseudomonadales</taxon>
        <taxon>Pseudomonadaceae</taxon>
        <taxon>Pseudomonas</taxon>
        <taxon>Pseudomonas syringae</taxon>
    </lineage>
</organism>
<dbReference type="SUPFAM" id="SSF53448">
    <property type="entry name" value="Nucleotide-diphospho-sugar transferases"/>
    <property type="match status" value="3"/>
</dbReference>
<comment type="caution">
    <text evidence="3">The sequence shown here is derived from an EMBL/GenBank/DDBJ whole genome shotgun (WGS) entry which is preliminary data.</text>
</comment>
<accession>A0A3M5NDI0</accession>
<dbReference type="InterPro" id="IPR029044">
    <property type="entry name" value="Nucleotide-diphossugar_trans"/>
</dbReference>
<keyword evidence="1" id="KW-0472">Membrane</keyword>
<reference evidence="3 4" key="1">
    <citation type="submission" date="2018-08" db="EMBL/GenBank/DDBJ databases">
        <title>Recombination of ecologically and evolutionarily significant loci maintains genetic cohesion in the Pseudomonas syringae species complex.</title>
        <authorList>
            <person name="Dillon M."/>
            <person name="Thakur S."/>
            <person name="Almeida R.N.D."/>
            <person name="Weir B.S."/>
            <person name="Guttman D.S."/>
        </authorList>
    </citation>
    <scope>NUCLEOTIDE SEQUENCE [LARGE SCALE GENOMIC DNA]</scope>
    <source>
        <strain evidence="3 4">ICMP 3934</strain>
    </source>
</reference>
<feature type="domain" description="Glycosyltransferase 2-like" evidence="2">
    <location>
        <begin position="785"/>
        <end position="900"/>
    </location>
</feature>
<keyword evidence="3" id="KW-0808">Transferase</keyword>
<evidence type="ECO:0000313" key="3">
    <source>
        <dbReference type="EMBL" id="RMT69636.1"/>
    </source>
</evidence>
<dbReference type="CDD" id="cd00761">
    <property type="entry name" value="Glyco_tranf_GTA_type"/>
    <property type="match status" value="1"/>
</dbReference>
<dbReference type="NCBIfam" id="TIGR04440">
    <property type="entry name" value="glyco_TIGR04440"/>
    <property type="match status" value="1"/>
</dbReference>
<dbReference type="AlphaFoldDB" id="A0A3M5NDI0"/>
<dbReference type="Gene3D" id="3.90.550.10">
    <property type="entry name" value="Spore Coat Polysaccharide Biosynthesis Protein SpsA, Chain A"/>
    <property type="match status" value="2"/>
</dbReference>
<name>A0A3M5NDI0_PSESX</name>
<dbReference type="PANTHER" id="PTHR43179">
    <property type="entry name" value="RHAMNOSYLTRANSFERASE WBBL"/>
    <property type="match status" value="1"/>
</dbReference>
<evidence type="ECO:0000259" key="2">
    <source>
        <dbReference type="Pfam" id="PF00535"/>
    </source>
</evidence>
<dbReference type="Proteomes" id="UP000282636">
    <property type="component" value="Unassembled WGS sequence"/>
</dbReference>
<keyword evidence="1" id="KW-1003">Cell membrane</keyword>
<evidence type="ECO:0000256" key="1">
    <source>
        <dbReference type="ARBA" id="ARBA00022519"/>
    </source>
</evidence>
<dbReference type="EMBL" id="RBTL01000124">
    <property type="protein sequence ID" value="RMT69636.1"/>
    <property type="molecule type" value="Genomic_DNA"/>
</dbReference>
<dbReference type="InterPro" id="IPR001173">
    <property type="entry name" value="Glyco_trans_2-like"/>
</dbReference>
<gene>
    <name evidence="3" type="ORF">ALP44_05040</name>
</gene>
<protein>
    <submittedName>
        <fullName evidence="3">Glycosyl transferase protein</fullName>
    </submittedName>
</protein>
<evidence type="ECO:0000313" key="4">
    <source>
        <dbReference type="Proteomes" id="UP000282636"/>
    </source>
</evidence>
<dbReference type="GO" id="GO:0016740">
    <property type="term" value="F:transferase activity"/>
    <property type="evidence" value="ECO:0007669"/>
    <property type="project" value="UniProtKB-KW"/>
</dbReference>
<keyword evidence="1" id="KW-0997">Cell inner membrane</keyword>
<dbReference type="InterPro" id="IPR031042">
    <property type="entry name" value="Glyco_TIGR04440"/>
</dbReference>
<dbReference type="PANTHER" id="PTHR43179:SF7">
    <property type="entry name" value="RHAMNOSYLTRANSFERASE WBBL"/>
    <property type="match status" value="1"/>
</dbReference>
<proteinExistence type="predicted"/>
<sequence>MSCCVAKICNIGRTAGCPTDPTCLMRSSQLTAGAVLFCSCVDRAFGLSGCLLVTRIKTPSVRYQGKLMQSHSGNETTPLSQRLTLLLLAENQSDFLRRALKYYSSYPCNVIVVDASPVPDAQVAERAGLQYIHNAALSEAGLSARIAEGLKQVSTPFVVYAQVDSFLLPDALTEAVNFLEANDGYGACQGYSLGYQAYVDRVDYFRRDRKVHEDYASDQADERLLSFMGQSLSLLNAVTRTGLARQWFTSVPEGTELHWQDIGHMTFLVAAAALRILPIPYALHVNAGKEAEHRYGAAIAGAVKHIDPKAKAERETLARRVVSTLGNVPGFDGEQGAQHILAGLAAMAECLETQPYQAGEKIISSVWNVALAQTDALFEPRQFVELPFYNQPLFDELARIEFLIHLLPAGHAQLEGLEAVLVKQAELLRVQSNPDAESLLSRLWQAYANYAFSHSVVQSLAEELSKSEDEEDIECAERIVAWGQRLQSDSAFDNSQLLKGMASGKLLDWLDSRDPAPAQLKKLTAQLARRPAGSQIGILLLDLEADVFKLQATFDSLINGHYRGFKVVVFTTGDLPATTTLSDTLHFVKVAENNYVDKINQVVKQASSDWLMLAQAGEEFTRSGLFLASAELIDAGQCRAVAVDEIHRQANGTLAPLFRPGFNLDLLQSVPTLAARHWLVRRDLLVEAGGYSREFPKALEFDLLLRLIEQGGMSGLAHLSEPVLICDAPELEDNQDEQKALTRHLGQRGYQAEVNSALPGTYKIDYRHAHRPMVSILLHSQDNLAELQRCLHSILQRTRYQRYEVLIGDNASTSNELSTWLDQQQQLSSRVRVFRADQRVSTAALRNLVSQEAKGEYLILLDAESQIVNVGWIESLLNQVQRPEVGVVGVRLVDREGTVTQAGLILGLNGGVGSGFVGEPKTSRGYMQRLVVEQNYSAVSSACLIIAKELFDALGGLDEEVFAESLGDVDLCLKAAQAGYLTVWTPHVQVVHSGVVHAPEQTLGALIGKWSAQFAQDEAYNANLDRNGRGFTRAV</sequence>
<dbReference type="Pfam" id="PF00535">
    <property type="entry name" value="Glycos_transf_2"/>
    <property type="match status" value="1"/>
</dbReference>